<dbReference type="GeneID" id="20207579"/>
<keyword evidence="4" id="KW-1185">Reference proteome</keyword>
<dbReference type="Proteomes" id="UP000015101">
    <property type="component" value="Unassembled WGS sequence"/>
</dbReference>
<reference evidence="4" key="1">
    <citation type="submission" date="2012-12" db="EMBL/GenBank/DDBJ databases">
        <authorList>
            <person name="Hellsten U."/>
            <person name="Grimwood J."/>
            <person name="Chapman J.A."/>
            <person name="Shapiro H."/>
            <person name="Aerts A."/>
            <person name="Otillar R.P."/>
            <person name="Terry A.Y."/>
            <person name="Boore J.L."/>
            <person name="Simakov O."/>
            <person name="Marletaz F."/>
            <person name="Cho S.-J."/>
            <person name="Edsinger-Gonzales E."/>
            <person name="Havlak P."/>
            <person name="Kuo D.-H."/>
            <person name="Larsson T."/>
            <person name="Lv J."/>
            <person name="Arendt D."/>
            <person name="Savage R."/>
            <person name="Osoegawa K."/>
            <person name="de Jong P."/>
            <person name="Lindberg D.R."/>
            <person name="Seaver E.C."/>
            <person name="Weisblat D.A."/>
            <person name="Putnam N.H."/>
            <person name="Grigoriev I.V."/>
            <person name="Rokhsar D.S."/>
        </authorList>
    </citation>
    <scope>NUCLEOTIDE SEQUENCE</scope>
</reference>
<sequence length="760" mass="83834">MAPVLHKCTFCFNYYKLRPDGKLHRHGRKEKGQECPGSMKAVDQPSAGSTGTSGLAPRAAPVNEGREAARTSASVTEAPMGTDLNAFFDRLTAALRKTPVIDHVPKPCREKVIKELMSLMAAICNEPCDPTHWYRLHCFFPYILKKPARGGRRFNQGNHVNKRLADYSTLEVESIVAGFEIDNTIKPRKNNPNSWIQTAIARIEQGNLSAAVRLVCSLEGLAGDSPETLVRLNAIHPRSPSDRRVFPRAAPVNEGREAARTSASVTEAPMGTDLNAFFDRLTAALRKTPVIDHVPKPCREKVIKELMSLMAAICNEPCDPTHWYRLHCFFPYILKKPARGGRRFNQGNHVNKRLADYSTLEVESIAAGFEIDNTIKPRKNNPNSWIQTAIARIEQGNLSAAVRLVCSPEGLAGDSPETLVRLNAIHPRSPSDRRVFPAPETVNGCVSPTQVLSALKSFRNGSSGGLDCLRPQHIKDLISGPLPIDEFVSSLTQFINIILSGACPSVASRFFFGELKFALDRVSHLPVHDALTIVRNALSLPRLMYFLRTSFSVDASILGGFDGALRSALSALCNASIPVLKEPSGISALDGKRPDGCTLIPWRAGRCLAWDVTVPGTLAERYVHLTSKESGLAATRASDEKFKKYEGALPSMDFLPVCIEVLGPMDNNTSIFFKKICKMISGRSGDSRELFFAMNHISCLLQRNNICSIQALLADNYLTRTVAHSQIGCAINVSTSIVTKETRRRKEKKLNRHQIYKFKV</sequence>
<dbReference type="CTD" id="20207579"/>
<evidence type="ECO:0000313" key="3">
    <source>
        <dbReference type="EnsemblMetazoa" id="HelroP180129"/>
    </source>
</evidence>
<gene>
    <name evidence="3" type="primary">20207579</name>
    <name evidence="2" type="ORF">HELRODRAFT_180129</name>
</gene>
<reference evidence="2 4" key="2">
    <citation type="journal article" date="2013" name="Nature">
        <title>Insights into bilaterian evolution from three spiralian genomes.</title>
        <authorList>
            <person name="Simakov O."/>
            <person name="Marletaz F."/>
            <person name="Cho S.J."/>
            <person name="Edsinger-Gonzales E."/>
            <person name="Havlak P."/>
            <person name="Hellsten U."/>
            <person name="Kuo D.H."/>
            <person name="Larsson T."/>
            <person name="Lv J."/>
            <person name="Arendt D."/>
            <person name="Savage R."/>
            <person name="Osoegawa K."/>
            <person name="de Jong P."/>
            <person name="Grimwood J."/>
            <person name="Chapman J.A."/>
            <person name="Shapiro H."/>
            <person name="Aerts A."/>
            <person name="Otillar R.P."/>
            <person name="Terry A.Y."/>
            <person name="Boore J.L."/>
            <person name="Grigoriev I.V."/>
            <person name="Lindberg D.R."/>
            <person name="Seaver E.C."/>
            <person name="Weisblat D.A."/>
            <person name="Putnam N.H."/>
            <person name="Rokhsar D.S."/>
        </authorList>
    </citation>
    <scope>NUCLEOTIDE SEQUENCE</scope>
</reference>
<dbReference type="KEGG" id="hro:HELRODRAFT_180129"/>
<dbReference type="EMBL" id="KB097563">
    <property type="protein sequence ID" value="ESN94787.1"/>
    <property type="molecule type" value="Genomic_DNA"/>
</dbReference>
<accession>T1FFI0</accession>
<dbReference type="InParanoid" id="T1FFI0"/>
<reference evidence="3" key="3">
    <citation type="submission" date="2015-06" db="UniProtKB">
        <authorList>
            <consortium name="EnsemblMetazoa"/>
        </authorList>
    </citation>
    <scope>IDENTIFICATION</scope>
</reference>
<dbReference type="RefSeq" id="XP_009027145.1">
    <property type="nucleotide sequence ID" value="XM_009028897.1"/>
</dbReference>
<feature type="region of interest" description="Disordered" evidence="1">
    <location>
        <begin position="22"/>
        <end position="76"/>
    </location>
</feature>
<dbReference type="EnsemblMetazoa" id="HelroT180129">
    <property type="protein sequence ID" value="HelroP180129"/>
    <property type="gene ID" value="HelroG180129"/>
</dbReference>
<proteinExistence type="predicted"/>
<evidence type="ECO:0000313" key="2">
    <source>
        <dbReference type="EMBL" id="ESN94787.1"/>
    </source>
</evidence>
<organism evidence="3 4">
    <name type="scientific">Helobdella robusta</name>
    <name type="common">Californian leech</name>
    <dbReference type="NCBI Taxonomy" id="6412"/>
    <lineage>
        <taxon>Eukaryota</taxon>
        <taxon>Metazoa</taxon>
        <taxon>Spiralia</taxon>
        <taxon>Lophotrochozoa</taxon>
        <taxon>Annelida</taxon>
        <taxon>Clitellata</taxon>
        <taxon>Hirudinea</taxon>
        <taxon>Rhynchobdellida</taxon>
        <taxon>Glossiphoniidae</taxon>
        <taxon>Helobdella</taxon>
    </lineage>
</organism>
<evidence type="ECO:0000313" key="4">
    <source>
        <dbReference type="Proteomes" id="UP000015101"/>
    </source>
</evidence>
<dbReference type="EMBL" id="AMQM01007107">
    <property type="status" value="NOT_ANNOTATED_CDS"/>
    <property type="molecule type" value="Genomic_DNA"/>
</dbReference>
<dbReference type="OrthoDB" id="7485566at2759"/>
<evidence type="ECO:0000256" key="1">
    <source>
        <dbReference type="SAM" id="MobiDB-lite"/>
    </source>
</evidence>
<dbReference type="HOGENOM" id="CLU_021182_3_2_1"/>
<dbReference type="AlphaFoldDB" id="T1FFI0"/>
<protein>
    <submittedName>
        <fullName evidence="2 3">Uncharacterized protein</fullName>
    </submittedName>
</protein>
<name>T1FFI0_HELRO</name>